<dbReference type="InterPro" id="IPR053145">
    <property type="entry name" value="AB_hydrolase_Est10"/>
</dbReference>
<evidence type="ECO:0000256" key="1">
    <source>
        <dbReference type="SAM" id="Phobius"/>
    </source>
</evidence>
<proteinExistence type="predicted"/>
<dbReference type="Gene3D" id="3.40.50.1820">
    <property type="entry name" value="alpha/beta hydrolase"/>
    <property type="match status" value="1"/>
</dbReference>
<keyword evidence="2" id="KW-0732">Signal</keyword>
<name>A0ABW6SWJ8_9ACTN</name>
<evidence type="ECO:0000313" key="5">
    <source>
        <dbReference type="Proteomes" id="UP001602013"/>
    </source>
</evidence>
<dbReference type="Proteomes" id="UP001602013">
    <property type="component" value="Unassembled WGS sequence"/>
</dbReference>
<keyword evidence="1" id="KW-1133">Transmembrane helix</keyword>
<protein>
    <submittedName>
        <fullName evidence="4">Alpha/beta hydrolase family protein</fullName>
        <ecNumber evidence="4">3.4.-.-</ecNumber>
    </submittedName>
</protein>
<dbReference type="Pfam" id="PF00326">
    <property type="entry name" value="Peptidase_S9"/>
    <property type="match status" value="1"/>
</dbReference>
<dbReference type="SUPFAM" id="SSF53474">
    <property type="entry name" value="alpha/beta-Hydrolases"/>
    <property type="match status" value="1"/>
</dbReference>
<dbReference type="EC" id="3.4.-.-" evidence="4"/>
<dbReference type="GO" id="GO:0016787">
    <property type="term" value="F:hydrolase activity"/>
    <property type="evidence" value="ECO:0007669"/>
    <property type="project" value="UniProtKB-KW"/>
</dbReference>
<feature type="domain" description="Peptidase S9 prolyl oligopeptidase catalytic" evidence="3">
    <location>
        <begin position="112"/>
        <end position="298"/>
    </location>
</feature>
<keyword evidence="1" id="KW-0812">Transmembrane</keyword>
<evidence type="ECO:0000259" key="3">
    <source>
        <dbReference type="Pfam" id="PF00326"/>
    </source>
</evidence>
<dbReference type="InterPro" id="IPR001375">
    <property type="entry name" value="Peptidase_S9_cat"/>
</dbReference>
<comment type="caution">
    <text evidence="4">The sequence shown here is derived from an EMBL/GenBank/DDBJ whole genome shotgun (WGS) entry which is preliminary data.</text>
</comment>
<evidence type="ECO:0000256" key="2">
    <source>
        <dbReference type="SAM" id="SignalP"/>
    </source>
</evidence>
<accession>A0ABW6SWJ8</accession>
<feature type="transmembrane region" description="Helical" evidence="1">
    <location>
        <begin position="373"/>
        <end position="400"/>
    </location>
</feature>
<feature type="transmembrane region" description="Helical" evidence="1">
    <location>
        <begin position="333"/>
        <end position="352"/>
    </location>
</feature>
<feature type="signal peptide" evidence="2">
    <location>
        <begin position="1"/>
        <end position="30"/>
    </location>
</feature>
<keyword evidence="1" id="KW-0472">Membrane</keyword>
<gene>
    <name evidence="4" type="ORF">ACFYXI_27235</name>
</gene>
<keyword evidence="4" id="KW-0378">Hydrolase</keyword>
<dbReference type="RefSeq" id="WP_387415241.1">
    <property type="nucleotide sequence ID" value="NZ_JBIASD010000020.1"/>
</dbReference>
<reference evidence="4 5" key="1">
    <citation type="submission" date="2024-10" db="EMBL/GenBank/DDBJ databases">
        <title>The Natural Products Discovery Center: Release of the First 8490 Sequenced Strains for Exploring Actinobacteria Biosynthetic Diversity.</title>
        <authorList>
            <person name="Kalkreuter E."/>
            <person name="Kautsar S.A."/>
            <person name="Yang D."/>
            <person name="Bader C.D."/>
            <person name="Teijaro C.N."/>
            <person name="Fluegel L."/>
            <person name="Davis C.M."/>
            <person name="Simpson J.R."/>
            <person name="Lauterbach L."/>
            <person name="Steele A.D."/>
            <person name="Gui C."/>
            <person name="Meng S."/>
            <person name="Li G."/>
            <person name="Viehrig K."/>
            <person name="Ye F."/>
            <person name="Su P."/>
            <person name="Kiefer A.F."/>
            <person name="Nichols A."/>
            <person name="Cepeda A.J."/>
            <person name="Yan W."/>
            <person name="Fan B."/>
            <person name="Jiang Y."/>
            <person name="Adhikari A."/>
            <person name="Zheng C.-J."/>
            <person name="Schuster L."/>
            <person name="Cowan T.M."/>
            <person name="Smanski M.J."/>
            <person name="Chevrette M.G."/>
            <person name="De Carvalho L.P.S."/>
            <person name="Shen B."/>
        </authorList>
    </citation>
    <scope>NUCLEOTIDE SEQUENCE [LARGE SCALE GENOMIC DNA]</scope>
    <source>
        <strain evidence="4 5">NPDC002173</strain>
    </source>
</reference>
<dbReference type="PANTHER" id="PTHR43265:SF1">
    <property type="entry name" value="ESTERASE ESTD"/>
    <property type="match status" value="1"/>
</dbReference>
<feature type="chain" id="PRO_5047306422" evidence="2">
    <location>
        <begin position="31"/>
        <end position="469"/>
    </location>
</feature>
<keyword evidence="5" id="KW-1185">Reference proteome</keyword>
<feature type="transmembrane region" description="Helical" evidence="1">
    <location>
        <begin position="412"/>
        <end position="433"/>
    </location>
</feature>
<sequence>MLLSRKRWTWSLLPVLLAVALCAVPVPAHADALVTSDVTFTGDGGVTLHGTVVAPKTAKGRRPGIVMVHGAGPVTREEFRDEAEAYATRGIVTLIYDKRTVGYSTLRRNYETLAGDALAAVRALRARADVNPAMVGIWGLSEGAWVAPIAAARSSDVAFLIVAGAVGTTPARQQAWAYGERLRHAGVRGSLTLMLQERAIRFGIGSGLFGEEDRDPMRSWEHVDQPVLALWGTLDREAMPAESSQIIRQGLENGGNGHYTIHFIAGARHNLNRTFDDGFDRPDSLAADYAEFEAAWIANLSDGPPEAGADQPPSQDRLSRPVDGPFAWYESPWLQLAAFTIFLGASLGYALAAIIRRLRRRRGAPPAARSARWLAIAITASTLGFLGYFCVLVLTGAYLIGPVVLGRSLPWLALQLLAVAVVVAAVATAVATWRHRHELTRGNRIRLGMVLAAAAVFVPWAAYWGVLLP</sequence>
<organism evidence="4 5">
    <name type="scientific">Microtetraspora malaysiensis</name>
    <dbReference type="NCBI Taxonomy" id="161358"/>
    <lineage>
        <taxon>Bacteria</taxon>
        <taxon>Bacillati</taxon>
        <taxon>Actinomycetota</taxon>
        <taxon>Actinomycetes</taxon>
        <taxon>Streptosporangiales</taxon>
        <taxon>Streptosporangiaceae</taxon>
        <taxon>Microtetraspora</taxon>
    </lineage>
</organism>
<dbReference type="PANTHER" id="PTHR43265">
    <property type="entry name" value="ESTERASE ESTD"/>
    <property type="match status" value="1"/>
</dbReference>
<evidence type="ECO:0000313" key="4">
    <source>
        <dbReference type="EMBL" id="MFF3669288.1"/>
    </source>
</evidence>
<feature type="transmembrane region" description="Helical" evidence="1">
    <location>
        <begin position="445"/>
        <end position="466"/>
    </location>
</feature>
<dbReference type="InterPro" id="IPR029058">
    <property type="entry name" value="AB_hydrolase_fold"/>
</dbReference>
<dbReference type="EMBL" id="JBIASD010000020">
    <property type="protein sequence ID" value="MFF3669288.1"/>
    <property type="molecule type" value="Genomic_DNA"/>
</dbReference>